<sequence>TSVESDVDNQNVDNHSMDFDHDPKTSFEYDVDTKNMNNHSMDVDHDPKALKEPIVAGNNLFQEEDQQFSLKNLDV</sequence>
<name>A0A699R9Q6_TANCI</name>
<dbReference type="AlphaFoldDB" id="A0A699R9Q6"/>
<feature type="non-terminal residue" evidence="2">
    <location>
        <position position="1"/>
    </location>
</feature>
<dbReference type="EMBL" id="BKCJ011081530">
    <property type="protein sequence ID" value="GFC81847.1"/>
    <property type="molecule type" value="Genomic_DNA"/>
</dbReference>
<evidence type="ECO:0000256" key="1">
    <source>
        <dbReference type="SAM" id="MobiDB-lite"/>
    </source>
</evidence>
<reference evidence="2" key="1">
    <citation type="journal article" date="2019" name="Sci. Rep.">
        <title>Draft genome of Tanacetum cinerariifolium, the natural source of mosquito coil.</title>
        <authorList>
            <person name="Yamashiro T."/>
            <person name="Shiraishi A."/>
            <person name="Satake H."/>
            <person name="Nakayama K."/>
        </authorList>
    </citation>
    <scope>NUCLEOTIDE SEQUENCE</scope>
</reference>
<proteinExistence type="predicted"/>
<feature type="compositionally biased region" description="Polar residues" evidence="1">
    <location>
        <begin position="1"/>
        <end position="14"/>
    </location>
</feature>
<feature type="compositionally biased region" description="Basic and acidic residues" evidence="1">
    <location>
        <begin position="15"/>
        <end position="33"/>
    </location>
</feature>
<organism evidence="2">
    <name type="scientific">Tanacetum cinerariifolium</name>
    <name type="common">Dalmatian daisy</name>
    <name type="synonym">Chrysanthemum cinerariifolium</name>
    <dbReference type="NCBI Taxonomy" id="118510"/>
    <lineage>
        <taxon>Eukaryota</taxon>
        <taxon>Viridiplantae</taxon>
        <taxon>Streptophyta</taxon>
        <taxon>Embryophyta</taxon>
        <taxon>Tracheophyta</taxon>
        <taxon>Spermatophyta</taxon>
        <taxon>Magnoliopsida</taxon>
        <taxon>eudicotyledons</taxon>
        <taxon>Gunneridae</taxon>
        <taxon>Pentapetalae</taxon>
        <taxon>asterids</taxon>
        <taxon>campanulids</taxon>
        <taxon>Asterales</taxon>
        <taxon>Asteraceae</taxon>
        <taxon>Asteroideae</taxon>
        <taxon>Anthemideae</taxon>
        <taxon>Anthemidinae</taxon>
        <taxon>Tanacetum</taxon>
    </lineage>
</organism>
<gene>
    <name evidence="2" type="ORF">Tci_853817</name>
</gene>
<protein>
    <submittedName>
        <fullName evidence="2">Uncharacterized protein</fullName>
    </submittedName>
</protein>
<evidence type="ECO:0000313" key="2">
    <source>
        <dbReference type="EMBL" id="GFC81847.1"/>
    </source>
</evidence>
<comment type="caution">
    <text evidence="2">The sequence shown here is derived from an EMBL/GenBank/DDBJ whole genome shotgun (WGS) entry which is preliminary data.</text>
</comment>
<accession>A0A699R9Q6</accession>
<feature type="region of interest" description="Disordered" evidence="1">
    <location>
        <begin position="1"/>
        <end position="45"/>
    </location>
</feature>